<accession>A0A0H3CWH9</accession>
<gene>
    <name evidence="2" type="ordered locus">AMED_0848</name>
</gene>
<evidence type="ECO:0000313" key="2">
    <source>
        <dbReference type="EMBL" id="ADJ42668.1"/>
    </source>
</evidence>
<organism evidence="2 3">
    <name type="scientific">Amycolatopsis mediterranei (strain U-32)</name>
    <dbReference type="NCBI Taxonomy" id="749927"/>
    <lineage>
        <taxon>Bacteria</taxon>
        <taxon>Bacillati</taxon>
        <taxon>Actinomycetota</taxon>
        <taxon>Actinomycetes</taxon>
        <taxon>Pseudonocardiales</taxon>
        <taxon>Pseudonocardiaceae</taxon>
        <taxon>Amycolatopsis</taxon>
    </lineage>
</organism>
<feature type="transmembrane region" description="Helical" evidence="1">
    <location>
        <begin position="55"/>
        <end position="78"/>
    </location>
</feature>
<dbReference type="GeneID" id="92868647"/>
<feature type="transmembrane region" description="Helical" evidence="1">
    <location>
        <begin position="31"/>
        <end position="49"/>
    </location>
</feature>
<sequence>MGGSSDLRRIVSRRLAPLVADLEEHVFRYGYFRTLTGTLASLGTVGLLGQVLGLAWLRVTFATAAACLFVLVSALSFAGTQRLRGKLKHIEELLHTYADQTHSPSPLSVREWRQEVTVEENGDAHCRRDLVLDAAANGTLRYVSVNLVYYGTTRLTNRDRRKVRCHAYHAGEDDVDQRTRADGTSVWTFTADGKPKLDIYIHLGTVVQAGDLITVEWDWPGYSADLMNGTAPESFDVLFTKEVGKFEHRVVFRNVRSPAAFKVRNQNAQNLQRHRIGQDIVVEFSAEAPEMGDRMGFIADYSQS</sequence>
<proteinExistence type="predicted"/>
<keyword evidence="1" id="KW-0812">Transmembrane</keyword>
<keyword evidence="1" id="KW-0472">Membrane</keyword>
<evidence type="ECO:0000313" key="3">
    <source>
        <dbReference type="Proteomes" id="UP000000328"/>
    </source>
</evidence>
<evidence type="ECO:0000256" key="1">
    <source>
        <dbReference type="SAM" id="Phobius"/>
    </source>
</evidence>
<dbReference type="EMBL" id="CP002000">
    <property type="protein sequence ID" value="ADJ42668.1"/>
    <property type="molecule type" value="Genomic_DNA"/>
</dbReference>
<dbReference type="Proteomes" id="UP000000328">
    <property type="component" value="Chromosome"/>
</dbReference>
<dbReference type="RefSeq" id="WP_013222761.1">
    <property type="nucleotide sequence ID" value="NC_014318.1"/>
</dbReference>
<protein>
    <submittedName>
        <fullName evidence="2">Uncharacterized protein</fullName>
    </submittedName>
</protein>
<keyword evidence="1" id="KW-1133">Transmembrane helix</keyword>
<dbReference type="KEGG" id="amd:AMED_0848"/>
<reference evidence="2 3" key="1">
    <citation type="journal article" date="2010" name="Cell Res.">
        <title>Complete genome sequence of the rifamycin SV-producing Amycolatopsis mediterranei U32 revealed its genetic characteristics in phylogeny and metabolism.</title>
        <authorList>
            <person name="Zhao W."/>
            <person name="Zhong Y."/>
            <person name="Yuan H."/>
            <person name="Wang J."/>
            <person name="Zheng H."/>
            <person name="Wang Y."/>
            <person name="Cen X."/>
            <person name="Xu F."/>
            <person name="Bai J."/>
            <person name="Han X."/>
            <person name="Lu G."/>
            <person name="Zhu Y."/>
            <person name="Shao Z."/>
            <person name="Yan H."/>
            <person name="Li C."/>
            <person name="Peng N."/>
            <person name="Zhang Z."/>
            <person name="Zhang Y."/>
            <person name="Lin W."/>
            <person name="Fan Y."/>
            <person name="Qin Z."/>
            <person name="Hu Y."/>
            <person name="Zhu B."/>
            <person name="Wang S."/>
            <person name="Ding X."/>
            <person name="Zhao G.P."/>
        </authorList>
    </citation>
    <scope>NUCLEOTIDE SEQUENCE [LARGE SCALE GENOMIC DNA]</scope>
    <source>
        <strain evidence="3">U-32</strain>
    </source>
</reference>
<dbReference type="PATRIC" id="fig|749927.5.peg.876"/>
<dbReference type="OrthoDB" id="3676177at2"/>
<dbReference type="HOGENOM" id="CLU_914122_0_0_11"/>
<name>A0A0H3CWH9_AMYMU</name>
<dbReference type="AlphaFoldDB" id="A0A0H3CWH9"/>